<keyword evidence="3" id="KW-1185">Reference proteome</keyword>
<evidence type="ECO:0000313" key="3">
    <source>
        <dbReference type="Proteomes" id="UP000765509"/>
    </source>
</evidence>
<feature type="compositionally biased region" description="Polar residues" evidence="1">
    <location>
        <begin position="1"/>
        <end position="10"/>
    </location>
</feature>
<evidence type="ECO:0000256" key="1">
    <source>
        <dbReference type="SAM" id="MobiDB-lite"/>
    </source>
</evidence>
<gene>
    <name evidence="2" type="ORF">O181_042810</name>
</gene>
<accession>A0A9Q3HIJ2</accession>
<dbReference type="AlphaFoldDB" id="A0A9Q3HIJ2"/>
<reference evidence="2" key="1">
    <citation type="submission" date="2021-03" db="EMBL/GenBank/DDBJ databases">
        <title>Draft genome sequence of rust myrtle Austropuccinia psidii MF-1, a brazilian biotype.</title>
        <authorList>
            <person name="Quecine M.C."/>
            <person name="Pachon D.M.R."/>
            <person name="Bonatelli M.L."/>
            <person name="Correr F.H."/>
            <person name="Franceschini L.M."/>
            <person name="Leite T.F."/>
            <person name="Margarido G.R.A."/>
            <person name="Almeida C.A."/>
            <person name="Ferrarezi J.A."/>
            <person name="Labate C.A."/>
        </authorList>
    </citation>
    <scope>NUCLEOTIDE SEQUENCE</scope>
    <source>
        <strain evidence="2">MF-1</strain>
    </source>
</reference>
<feature type="region of interest" description="Disordered" evidence="1">
    <location>
        <begin position="1"/>
        <end position="50"/>
    </location>
</feature>
<feature type="compositionally biased region" description="Basic and acidic residues" evidence="1">
    <location>
        <begin position="11"/>
        <end position="24"/>
    </location>
</feature>
<dbReference type="Proteomes" id="UP000765509">
    <property type="component" value="Unassembled WGS sequence"/>
</dbReference>
<proteinExistence type="predicted"/>
<dbReference type="EMBL" id="AVOT02017175">
    <property type="protein sequence ID" value="MBW0503095.1"/>
    <property type="molecule type" value="Genomic_DNA"/>
</dbReference>
<name>A0A9Q3HIJ2_9BASI</name>
<organism evidence="2 3">
    <name type="scientific">Austropuccinia psidii MF-1</name>
    <dbReference type="NCBI Taxonomy" id="1389203"/>
    <lineage>
        <taxon>Eukaryota</taxon>
        <taxon>Fungi</taxon>
        <taxon>Dikarya</taxon>
        <taxon>Basidiomycota</taxon>
        <taxon>Pucciniomycotina</taxon>
        <taxon>Pucciniomycetes</taxon>
        <taxon>Pucciniales</taxon>
        <taxon>Sphaerophragmiaceae</taxon>
        <taxon>Austropuccinia</taxon>
    </lineage>
</organism>
<evidence type="ECO:0000313" key="2">
    <source>
        <dbReference type="EMBL" id="MBW0503095.1"/>
    </source>
</evidence>
<sequence length="248" mass="28534">MESTIIQALNQEDKGIQFQRERGKQGRSPKSFYQKASSQPTSPRREEEQEKELEEAIFPKLQDTKNPKRCHGQCLKNCQNLDGIQGQRGTKNETTSFPKEITLSPDVVNTLTEIKNSILPLKDMKNCLLSLQEIDNSLSSLTKIVAQKKGIDNIKFIVENNKPEILIDNIQNLIQRQQELYKYMNNIKEKTLTINYDVIIDNLTEKLNKLSIHVEKFEEKTSSYKKLLLDHVGKSDKAIMNLQDDIQA</sequence>
<protein>
    <submittedName>
        <fullName evidence="2">Uncharacterized protein</fullName>
    </submittedName>
</protein>
<comment type="caution">
    <text evidence="2">The sequence shown here is derived from an EMBL/GenBank/DDBJ whole genome shotgun (WGS) entry which is preliminary data.</text>
</comment>